<keyword evidence="3" id="KW-0731">Sigma factor</keyword>
<dbReference type="InterPro" id="IPR013249">
    <property type="entry name" value="RNA_pol_sigma70_r4_t2"/>
</dbReference>
<evidence type="ECO:0000259" key="7">
    <source>
        <dbReference type="Pfam" id="PF08281"/>
    </source>
</evidence>
<dbReference type="GO" id="GO:0006352">
    <property type="term" value="P:DNA-templated transcription initiation"/>
    <property type="evidence" value="ECO:0007669"/>
    <property type="project" value="InterPro"/>
</dbReference>
<dbReference type="RefSeq" id="WP_102767936.1">
    <property type="nucleotide sequence ID" value="NZ_POSP01000003.1"/>
</dbReference>
<evidence type="ECO:0000256" key="4">
    <source>
        <dbReference type="ARBA" id="ARBA00023125"/>
    </source>
</evidence>
<dbReference type="SUPFAM" id="SSF88659">
    <property type="entry name" value="Sigma3 and sigma4 domains of RNA polymerase sigma factors"/>
    <property type="match status" value="1"/>
</dbReference>
<dbReference type="Proteomes" id="UP000235916">
    <property type="component" value="Unassembled WGS sequence"/>
</dbReference>
<reference evidence="8 9" key="1">
    <citation type="submission" date="2018-01" db="EMBL/GenBank/DDBJ databases">
        <title>Draft genome sequence of Paucibacter aquatile CR182 isolated from freshwater of the Nakdong River.</title>
        <authorList>
            <person name="Choi A."/>
            <person name="Chung E.J."/>
        </authorList>
    </citation>
    <scope>NUCLEOTIDE SEQUENCE [LARGE SCALE GENOMIC DNA]</scope>
    <source>
        <strain evidence="8 9">CR182</strain>
    </source>
</reference>
<evidence type="ECO:0000313" key="8">
    <source>
        <dbReference type="EMBL" id="PND38016.1"/>
    </source>
</evidence>
<evidence type="ECO:0000256" key="2">
    <source>
        <dbReference type="ARBA" id="ARBA00023015"/>
    </source>
</evidence>
<dbReference type="GO" id="GO:0003677">
    <property type="term" value="F:DNA binding"/>
    <property type="evidence" value="ECO:0007669"/>
    <property type="project" value="UniProtKB-KW"/>
</dbReference>
<keyword evidence="5" id="KW-0804">Transcription</keyword>
<keyword evidence="4" id="KW-0238">DNA-binding</keyword>
<gene>
    <name evidence="8" type="ORF">C1O66_11115</name>
</gene>
<dbReference type="InterPro" id="IPR039425">
    <property type="entry name" value="RNA_pol_sigma-70-like"/>
</dbReference>
<dbReference type="InterPro" id="IPR013324">
    <property type="entry name" value="RNA_pol_sigma_r3/r4-like"/>
</dbReference>
<comment type="caution">
    <text evidence="8">The sequence shown here is derived from an EMBL/GenBank/DDBJ whole genome shotgun (WGS) entry which is preliminary data.</text>
</comment>
<dbReference type="Pfam" id="PF08281">
    <property type="entry name" value="Sigma70_r4_2"/>
    <property type="match status" value="1"/>
</dbReference>
<dbReference type="AlphaFoldDB" id="A0A2N8KX28"/>
<dbReference type="SUPFAM" id="SSF88946">
    <property type="entry name" value="Sigma2 domain of RNA polymerase sigma factors"/>
    <property type="match status" value="1"/>
</dbReference>
<evidence type="ECO:0000256" key="1">
    <source>
        <dbReference type="ARBA" id="ARBA00010641"/>
    </source>
</evidence>
<dbReference type="EMBL" id="POSP01000003">
    <property type="protein sequence ID" value="PND38016.1"/>
    <property type="molecule type" value="Genomic_DNA"/>
</dbReference>
<dbReference type="OrthoDB" id="9780326at2"/>
<sequence length="194" mass="21648">MFDRTEDEPEAPAPRAGASEADLAALYPQWYPRLLRYFVGTCGCSEALAHELVQDSFAAALRGLAGFRGEAQLSTWLWQIAGNALRAHLRRQQPLQLGAEPDEDAVAQDLTLGPGLSFSESTHLNDLSDCVQRAFRRFQAQEPERAEVLYLAYVEGWTRAELAQRLGRSEHATTVYLAQCRAKLLPLMQDCHDC</sequence>
<dbReference type="Pfam" id="PF04542">
    <property type="entry name" value="Sigma70_r2"/>
    <property type="match status" value="1"/>
</dbReference>
<feature type="domain" description="RNA polymerase sigma factor 70 region 4 type 2" evidence="7">
    <location>
        <begin position="143"/>
        <end position="184"/>
    </location>
</feature>
<dbReference type="InterPro" id="IPR007627">
    <property type="entry name" value="RNA_pol_sigma70_r2"/>
</dbReference>
<evidence type="ECO:0000313" key="9">
    <source>
        <dbReference type="Proteomes" id="UP000235916"/>
    </source>
</evidence>
<comment type="similarity">
    <text evidence="1">Belongs to the sigma-70 factor family. ECF subfamily.</text>
</comment>
<dbReference type="Gene3D" id="1.10.10.10">
    <property type="entry name" value="Winged helix-like DNA-binding domain superfamily/Winged helix DNA-binding domain"/>
    <property type="match status" value="1"/>
</dbReference>
<evidence type="ECO:0000256" key="5">
    <source>
        <dbReference type="ARBA" id="ARBA00023163"/>
    </source>
</evidence>
<dbReference type="GO" id="GO:0016987">
    <property type="term" value="F:sigma factor activity"/>
    <property type="evidence" value="ECO:0007669"/>
    <property type="project" value="UniProtKB-KW"/>
</dbReference>
<dbReference type="NCBIfam" id="TIGR02937">
    <property type="entry name" value="sigma70-ECF"/>
    <property type="match status" value="1"/>
</dbReference>
<dbReference type="InterPro" id="IPR036388">
    <property type="entry name" value="WH-like_DNA-bd_sf"/>
</dbReference>
<dbReference type="InterPro" id="IPR014284">
    <property type="entry name" value="RNA_pol_sigma-70_dom"/>
</dbReference>
<dbReference type="PANTHER" id="PTHR43133">
    <property type="entry name" value="RNA POLYMERASE ECF-TYPE SIGMA FACTO"/>
    <property type="match status" value="1"/>
</dbReference>
<feature type="domain" description="RNA polymerase sigma-70 region 2" evidence="6">
    <location>
        <begin position="27"/>
        <end position="93"/>
    </location>
</feature>
<keyword evidence="9" id="KW-1185">Reference proteome</keyword>
<name>A0A2N8KX28_9BURK</name>
<dbReference type="InterPro" id="IPR013325">
    <property type="entry name" value="RNA_pol_sigma_r2"/>
</dbReference>
<accession>A0A2N8KX28</accession>
<organism evidence="8 9">
    <name type="scientific">Kinneretia aquatilis</name>
    <dbReference type="NCBI Taxonomy" id="2070761"/>
    <lineage>
        <taxon>Bacteria</taxon>
        <taxon>Pseudomonadati</taxon>
        <taxon>Pseudomonadota</taxon>
        <taxon>Betaproteobacteria</taxon>
        <taxon>Burkholderiales</taxon>
        <taxon>Sphaerotilaceae</taxon>
        <taxon>Roseateles</taxon>
    </lineage>
</organism>
<evidence type="ECO:0000256" key="3">
    <source>
        <dbReference type="ARBA" id="ARBA00023082"/>
    </source>
</evidence>
<dbReference type="PANTHER" id="PTHR43133:SF8">
    <property type="entry name" value="RNA POLYMERASE SIGMA FACTOR HI_1459-RELATED"/>
    <property type="match status" value="1"/>
</dbReference>
<evidence type="ECO:0000259" key="6">
    <source>
        <dbReference type="Pfam" id="PF04542"/>
    </source>
</evidence>
<protein>
    <submittedName>
        <fullName evidence="8">Uncharacterized protein</fullName>
    </submittedName>
</protein>
<dbReference type="Gene3D" id="1.10.1740.10">
    <property type="match status" value="1"/>
</dbReference>
<keyword evidence="2" id="KW-0805">Transcription regulation</keyword>
<proteinExistence type="inferred from homology"/>